<dbReference type="InterPro" id="IPR014878">
    <property type="entry name" value="THAP4-like_heme-bd"/>
</dbReference>
<dbReference type="HAMAP" id="MF_01297">
    <property type="entry name" value="nitrobindin"/>
    <property type="match status" value="1"/>
</dbReference>
<dbReference type="InterPro" id="IPR022939">
    <property type="entry name" value="Nb(III)_bact/plant"/>
</dbReference>
<protein>
    <recommendedName>
        <fullName evidence="1">Peroxynitrite isomerase</fullName>
        <ecNumber evidence="1">5.99.-.-</ecNumber>
    </recommendedName>
    <alternativeName>
        <fullName evidence="1">Ferric nitrobindin</fullName>
        <shortName evidence="1">Nb(III)</shortName>
    </alternativeName>
</protein>
<gene>
    <name evidence="3" type="ORF">SAMN05421879_11044</name>
</gene>
<dbReference type="GO" id="GO:0046872">
    <property type="term" value="F:metal ion binding"/>
    <property type="evidence" value="ECO:0007669"/>
    <property type="project" value="UniProtKB-KW"/>
</dbReference>
<evidence type="ECO:0000259" key="2">
    <source>
        <dbReference type="Pfam" id="PF08768"/>
    </source>
</evidence>
<keyword evidence="1" id="KW-0413">Isomerase</keyword>
<dbReference type="InterPro" id="IPR045165">
    <property type="entry name" value="Nitrobindin"/>
</dbReference>
<dbReference type="SUPFAM" id="SSF50814">
    <property type="entry name" value="Lipocalins"/>
    <property type="match status" value="1"/>
</dbReference>
<comment type="similarity">
    <text evidence="1">Belongs to the nitrobindin family.</text>
</comment>
<dbReference type="Pfam" id="PF08768">
    <property type="entry name" value="THAP4_heme-bd"/>
    <property type="match status" value="1"/>
</dbReference>
<keyword evidence="1" id="KW-0408">Iron</keyword>
<comment type="function">
    <text evidence="1">Heme-binding protein able to scavenge peroxynitrite and to protect free L-tyrosine against peroxynitrite-mediated nitration, by acting as a peroxynitrite isomerase that converts peroxynitrite to nitrate. Therefore, this protein likely plays a role in peroxynitrite sensing and in the detoxification of reactive nitrogen and oxygen species (RNS and ROS, respectively). Is able to bind nitric oxide (NO) in vitro, but may act as a sensor of peroxynitrite levels in vivo.</text>
</comment>
<dbReference type="EC" id="5.99.-.-" evidence="1"/>
<keyword evidence="1" id="KW-0349">Heme</keyword>
<name>A0A285VSG7_9MICO</name>
<evidence type="ECO:0000256" key="1">
    <source>
        <dbReference type="HAMAP-Rule" id="MF_01297"/>
    </source>
</evidence>
<proteinExistence type="inferred from homology"/>
<dbReference type="RefSeq" id="WP_170955490.1">
    <property type="nucleotide sequence ID" value="NZ_OBQK01000010.1"/>
</dbReference>
<dbReference type="EMBL" id="OBQK01000010">
    <property type="protein sequence ID" value="SOC56995.1"/>
    <property type="molecule type" value="Genomic_DNA"/>
</dbReference>
<comment type="cofactor">
    <cofactor evidence="1">
        <name>heme b</name>
        <dbReference type="ChEBI" id="CHEBI:60344"/>
    </cofactor>
    <text evidence="1">Binds 1 heme b group per subunit, that coordinates a highly solvent-exposed Fe(III) atom.</text>
</comment>
<dbReference type="Gene3D" id="2.40.128.20">
    <property type="match status" value="1"/>
</dbReference>
<keyword evidence="1" id="KW-0479">Metal-binding</keyword>
<evidence type="ECO:0000313" key="3">
    <source>
        <dbReference type="EMBL" id="SOC56995.1"/>
    </source>
</evidence>
<keyword evidence="4" id="KW-1185">Reference proteome</keyword>
<dbReference type="Proteomes" id="UP000219688">
    <property type="component" value="Unassembled WGS sequence"/>
</dbReference>
<dbReference type="PANTHER" id="PTHR15854:SF4">
    <property type="entry name" value="PEROXYNITRITE ISOMERASE THAP4"/>
    <property type="match status" value="1"/>
</dbReference>
<dbReference type="InterPro" id="IPR012674">
    <property type="entry name" value="Calycin"/>
</dbReference>
<comment type="caution">
    <text evidence="1">Lacks conserved residue(s) required for the propagation of feature annotation.</text>
</comment>
<feature type="short sequence motif" description="GXWXGXG" evidence="1">
    <location>
        <begin position="21"/>
        <end position="27"/>
    </location>
</feature>
<dbReference type="PANTHER" id="PTHR15854">
    <property type="entry name" value="THAP4 PROTEIN"/>
    <property type="match status" value="1"/>
</dbReference>
<dbReference type="STRING" id="1122622.GCA_000421185_02303"/>
<comment type="catalytic activity">
    <reaction evidence="1">
        <text>peroxynitrite = nitrate</text>
        <dbReference type="Rhea" id="RHEA:63116"/>
        <dbReference type="ChEBI" id="CHEBI:17632"/>
        <dbReference type="ChEBI" id="CHEBI:25941"/>
    </reaction>
</comment>
<accession>A0A285VSG7</accession>
<dbReference type="AlphaFoldDB" id="A0A285VSG7"/>
<comment type="pathway">
    <text evidence="1">Nitrogen metabolism.</text>
</comment>
<evidence type="ECO:0000313" key="4">
    <source>
        <dbReference type="Proteomes" id="UP000219688"/>
    </source>
</evidence>
<organism evidence="3 4">
    <name type="scientific">Ornithinimicrobium cerasi</name>
    <dbReference type="NCBI Taxonomy" id="2248773"/>
    <lineage>
        <taxon>Bacteria</taxon>
        <taxon>Bacillati</taxon>
        <taxon>Actinomycetota</taxon>
        <taxon>Actinomycetes</taxon>
        <taxon>Micrococcales</taxon>
        <taxon>Ornithinimicrobiaceae</taxon>
        <taxon>Ornithinimicrobium</taxon>
    </lineage>
</organism>
<reference evidence="4" key="1">
    <citation type="submission" date="2017-08" db="EMBL/GenBank/DDBJ databases">
        <authorList>
            <person name="Varghese N."/>
            <person name="Submissions S."/>
        </authorList>
    </citation>
    <scope>NUCLEOTIDE SEQUENCE [LARGE SCALE GENOMIC DNA]</scope>
    <source>
        <strain evidence="4">USBA17B2</strain>
    </source>
</reference>
<sequence>MPIEIDPTMHPQCAPLAWMIGSWAGAGVVGYPSIESRNFGQEIDVTHDGRPFLMWTSRAWLLDEQGNQERAAAVETGFWRPQPDGKEVELLLAHPTGIVELYAGEMSPAKVELRTDGVMRSPHAKEYAAAHRLYGYVKGNMMWVMDMAATGHALQSHVSAELRRV</sequence>
<feature type="binding site" description="axial binding residue" evidence="1">
    <location>
        <position position="157"/>
    </location>
    <ligand>
        <name>heme b</name>
        <dbReference type="ChEBI" id="CHEBI:60344"/>
    </ligand>
    <ligandPart>
        <name>Fe</name>
        <dbReference type="ChEBI" id="CHEBI:18248"/>
    </ligandPart>
</feature>
<feature type="binding site" evidence="1">
    <location>
        <position position="125"/>
    </location>
    <ligand>
        <name>heme b</name>
        <dbReference type="ChEBI" id="CHEBI:60344"/>
    </ligand>
</feature>
<dbReference type="CDD" id="cd07828">
    <property type="entry name" value="lipocalin_heme-bd-THAP4-like"/>
    <property type="match status" value="1"/>
</dbReference>
<dbReference type="GO" id="GO:0062213">
    <property type="term" value="F:peroxynitrite isomerase activity"/>
    <property type="evidence" value="ECO:0007669"/>
    <property type="project" value="UniProtKB-UniRule"/>
</dbReference>
<comment type="domain">
    <text evidence="1">Forms a 10-stranded antiparallel beta-barrel structure able to accommodate a hydrophobic ligand in its interior. In fact, this fold hosts the heme group, which is located in a wide surface cleft.</text>
</comment>
<dbReference type="GO" id="GO:0020037">
    <property type="term" value="F:heme binding"/>
    <property type="evidence" value="ECO:0007669"/>
    <property type="project" value="UniProtKB-UniRule"/>
</dbReference>
<feature type="domain" description="THAP4-like heme-binding" evidence="2">
    <location>
        <begin position="13"/>
        <end position="164"/>
    </location>
</feature>